<gene>
    <name evidence="1" type="ORF">M752DRAFT_293150</name>
</gene>
<accession>A0A370PLA1</accession>
<dbReference type="Proteomes" id="UP000254937">
    <property type="component" value="Unassembled WGS sequence"/>
</dbReference>
<proteinExistence type="predicted"/>
<evidence type="ECO:0000313" key="1">
    <source>
        <dbReference type="EMBL" id="RDK42971.1"/>
    </source>
</evidence>
<dbReference type="EMBL" id="KZ851852">
    <property type="protein sequence ID" value="RDK42971.1"/>
    <property type="molecule type" value="Genomic_DNA"/>
</dbReference>
<name>A0A370PLA1_ASPPH</name>
<evidence type="ECO:0000313" key="2">
    <source>
        <dbReference type="Proteomes" id="UP000254937"/>
    </source>
</evidence>
<keyword evidence="2" id="KW-1185">Reference proteome</keyword>
<organism evidence="1 2">
    <name type="scientific">Aspergillus phoenicis ATCC 13157</name>
    <dbReference type="NCBI Taxonomy" id="1353007"/>
    <lineage>
        <taxon>Eukaryota</taxon>
        <taxon>Fungi</taxon>
        <taxon>Dikarya</taxon>
        <taxon>Ascomycota</taxon>
        <taxon>Pezizomycotina</taxon>
        <taxon>Eurotiomycetes</taxon>
        <taxon>Eurotiomycetidae</taxon>
        <taxon>Eurotiales</taxon>
        <taxon>Aspergillaceae</taxon>
        <taxon>Aspergillus</taxon>
    </lineage>
</organism>
<dbReference type="AlphaFoldDB" id="A0A370PLA1"/>
<protein>
    <submittedName>
        <fullName evidence="1">Uncharacterized protein</fullName>
    </submittedName>
</protein>
<sequence length="131" mass="14535">MSGCESLPANLRRTKVSQILHGLASDPLTGLLFVAAPCRYPPPFLLLFRIPLRDSSPPAVTPVKVCVPQSQSVVAIFYCWRCTEARYERARRCQTPATITLKLDAFFCDIRRIILRITVPPTGISASKSSM</sequence>
<reference evidence="1 2" key="1">
    <citation type="submission" date="2018-07" db="EMBL/GenBank/DDBJ databases">
        <title>Section-level genome sequencing of Aspergillus section Nigri to investigate inter- and intra-species variation.</title>
        <authorList>
            <consortium name="DOE Joint Genome Institute"/>
            <person name="Vesth T.C."/>
            <person name="Nybo J.L."/>
            <person name="Theobald S."/>
            <person name="Frisvad J.C."/>
            <person name="Larsen T.O."/>
            <person name="Nielsen K.F."/>
            <person name="Hoof J.B."/>
            <person name="Brandl J."/>
            <person name="Salamov A."/>
            <person name="Riley R."/>
            <person name="Gladden J.M."/>
            <person name="Phatale P."/>
            <person name="Nielsen M.T."/>
            <person name="Lyhne E.K."/>
            <person name="Kogle M.E."/>
            <person name="Strasser K."/>
            <person name="McDonnell E."/>
            <person name="Barry K."/>
            <person name="Clum A."/>
            <person name="Chen C."/>
            <person name="Nolan M."/>
            <person name="Sandor L."/>
            <person name="Kuo A."/>
            <person name="Lipzen A."/>
            <person name="Hainaut M."/>
            <person name="Drula E."/>
            <person name="Tsang A."/>
            <person name="Magnuson J.K."/>
            <person name="Henrissat B."/>
            <person name="Wiebenga A."/>
            <person name="Simmons B.A."/>
            <person name="Makela M.R."/>
            <person name="De vries R.P."/>
            <person name="Grigoriev I.V."/>
            <person name="Mortensen U.H."/>
            <person name="Baker S.E."/>
            <person name="Andersen M.R."/>
        </authorList>
    </citation>
    <scope>NUCLEOTIDE SEQUENCE [LARGE SCALE GENOMIC DNA]</scope>
    <source>
        <strain evidence="1 2">ATCC 13157</strain>
    </source>
</reference>